<dbReference type="RefSeq" id="WP_330089080.1">
    <property type="nucleotide sequence ID" value="NZ_JAUGZK010000016.1"/>
</dbReference>
<dbReference type="InterPro" id="IPR038695">
    <property type="entry name" value="Saro_0823-like_sf"/>
</dbReference>
<protein>
    <submittedName>
        <fullName evidence="1">DUF192 domain-containing protein</fullName>
    </submittedName>
</protein>
<dbReference type="Gene3D" id="2.60.120.1140">
    <property type="entry name" value="Protein of unknown function DUF192"/>
    <property type="match status" value="1"/>
</dbReference>
<organism evidence="1 2">
    <name type="scientific">Alkalimonas mucilaginosa</name>
    <dbReference type="NCBI Taxonomy" id="3057676"/>
    <lineage>
        <taxon>Bacteria</taxon>
        <taxon>Pseudomonadati</taxon>
        <taxon>Pseudomonadota</taxon>
        <taxon>Gammaproteobacteria</taxon>
        <taxon>Alkalimonas</taxon>
    </lineage>
</organism>
<accession>A0ABU7JJ95</accession>
<evidence type="ECO:0000313" key="2">
    <source>
        <dbReference type="Proteomes" id="UP001339167"/>
    </source>
</evidence>
<sequence length="114" mass="12912">MRTAKAELASNKATLQLFMADNWWLRLRGLLGRPALTSQQAMLIAPCHSVHTLGMRYSIDVVYLNKDYQVLKVVENLHPGRFSACKGARYTIELSAGAVQRYQIYPGETIKWSI</sequence>
<proteinExistence type="predicted"/>
<dbReference type="Proteomes" id="UP001339167">
    <property type="component" value="Unassembled WGS sequence"/>
</dbReference>
<gene>
    <name evidence="1" type="ORF">QWF21_16140</name>
</gene>
<comment type="caution">
    <text evidence="1">The sequence shown here is derived from an EMBL/GenBank/DDBJ whole genome shotgun (WGS) entry which is preliminary data.</text>
</comment>
<dbReference type="PANTHER" id="PTHR37953">
    <property type="entry name" value="UPF0127 PROTEIN MJ1496"/>
    <property type="match status" value="1"/>
</dbReference>
<keyword evidence="2" id="KW-1185">Reference proteome</keyword>
<name>A0ABU7JJ95_9GAMM</name>
<evidence type="ECO:0000313" key="1">
    <source>
        <dbReference type="EMBL" id="MEE2025769.1"/>
    </source>
</evidence>
<dbReference type="PANTHER" id="PTHR37953:SF1">
    <property type="entry name" value="UPF0127 PROTEIN MJ1496"/>
    <property type="match status" value="1"/>
</dbReference>
<reference evidence="1 2" key="1">
    <citation type="submission" date="2023-06" db="EMBL/GenBank/DDBJ databases">
        <title>Alkalimonas sp., MEB004 an alkaliphilic bacterium isolated from Lonar Lake, India.</title>
        <authorList>
            <person name="Joshi A."/>
            <person name="Thite S."/>
        </authorList>
    </citation>
    <scope>NUCLEOTIDE SEQUENCE [LARGE SCALE GENOMIC DNA]</scope>
    <source>
        <strain evidence="1 2">MEB004</strain>
    </source>
</reference>
<dbReference type="Pfam" id="PF02643">
    <property type="entry name" value="DUF192"/>
    <property type="match status" value="1"/>
</dbReference>
<dbReference type="EMBL" id="JAUGZK010000016">
    <property type="protein sequence ID" value="MEE2025769.1"/>
    <property type="molecule type" value="Genomic_DNA"/>
</dbReference>
<dbReference type="InterPro" id="IPR003795">
    <property type="entry name" value="DUF192"/>
</dbReference>